<dbReference type="CDD" id="cd00077">
    <property type="entry name" value="HDc"/>
    <property type="match status" value="1"/>
</dbReference>
<dbReference type="SMART" id="SM00471">
    <property type="entry name" value="HDc"/>
    <property type="match status" value="1"/>
</dbReference>
<evidence type="ECO:0000259" key="3">
    <source>
        <dbReference type="PROSITE" id="PS50110"/>
    </source>
</evidence>
<keyword evidence="6" id="KW-1185">Reference proteome</keyword>
<reference evidence="5 6" key="1">
    <citation type="submission" date="2020-06" db="EMBL/GenBank/DDBJ databases">
        <title>Rheinheimera sp. nov., a marine bacterium isolated from coastal.</title>
        <authorList>
            <person name="Yu Q."/>
            <person name="Qi Y."/>
            <person name="Pu J."/>
        </authorList>
    </citation>
    <scope>NUCLEOTIDE SEQUENCE [LARGE SCALE GENOMIC DNA]</scope>
    <source>
        <strain evidence="5 6">YQF-2</strain>
    </source>
</reference>
<dbReference type="GO" id="GO:0009214">
    <property type="term" value="P:cyclic nucleotide catabolic process"/>
    <property type="evidence" value="ECO:0007669"/>
    <property type="project" value="UniProtKB-ARBA"/>
</dbReference>
<dbReference type="InterPro" id="IPR037522">
    <property type="entry name" value="HD_GYP_dom"/>
</dbReference>
<evidence type="ECO:0000256" key="2">
    <source>
        <dbReference type="PROSITE-ProRule" id="PRU00169"/>
    </source>
</evidence>
<dbReference type="PANTHER" id="PTHR45228">
    <property type="entry name" value="CYCLIC DI-GMP PHOSPHODIESTERASE TM_0186-RELATED"/>
    <property type="match status" value="1"/>
</dbReference>
<dbReference type="SUPFAM" id="SSF109604">
    <property type="entry name" value="HD-domain/PDEase-like"/>
    <property type="match status" value="1"/>
</dbReference>
<name>A0A7Y5ATH9_9GAMM</name>
<dbReference type="EMBL" id="JABSOD010000025">
    <property type="protein sequence ID" value="NRQ44272.1"/>
    <property type="molecule type" value="Genomic_DNA"/>
</dbReference>
<evidence type="ECO:0000256" key="1">
    <source>
        <dbReference type="ARBA" id="ARBA00022801"/>
    </source>
</evidence>
<proteinExistence type="predicted"/>
<protein>
    <submittedName>
        <fullName evidence="5">DUF3369 domain-containing protein</fullName>
    </submittedName>
</protein>
<dbReference type="Pfam" id="PF11849">
    <property type="entry name" value="DUF3369"/>
    <property type="match status" value="1"/>
</dbReference>
<dbReference type="FunFam" id="1.10.3210.10:FF:000018">
    <property type="entry name" value="Two-component system response regulator"/>
    <property type="match status" value="1"/>
</dbReference>
<feature type="domain" description="Response regulatory" evidence="3">
    <location>
        <begin position="23"/>
        <end position="147"/>
    </location>
</feature>
<dbReference type="Gene3D" id="3.40.50.2300">
    <property type="match status" value="1"/>
</dbReference>
<evidence type="ECO:0000313" key="6">
    <source>
        <dbReference type="Proteomes" id="UP000523161"/>
    </source>
</evidence>
<dbReference type="InterPro" id="IPR021800">
    <property type="entry name" value="DUF3369"/>
</dbReference>
<gene>
    <name evidence="5" type="ORF">HRH59_17180</name>
</gene>
<dbReference type="InterPro" id="IPR001789">
    <property type="entry name" value="Sig_transdc_resp-reg_receiver"/>
</dbReference>
<keyword evidence="1" id="KW-0378">Hydrolase</keyword>
<dbReference type="Gene3D" id="1.10.3210.10">
    <property type="entry name" value="Hypothetical protein af1432"/>
    <property type="match status" value="1"/>
</dbReference>
<comment type="caution">
    <text evidence="5">The sequence shown here is derived from an EMBL/GenBank/DDBJ whole genome shotgun (WGS) entry which is preliminary data.</text>
</comment>
<dbReference type="RefSeq" id="WP_173502502.1">
    <property type="nucleotide sequence ID" value="NZ_JABSOD010000025.1"/>
</dbReference>
<evidence type="ECO:0000259" key="4">
    <source>
        <dbReference type="PROSITE" id="PS51832"/>
    </source>
</evidence>
<dbReference type="SUPFAM" id="SSF52172">
    <property type="entry name" value="CheY-like"/>
    <property type="match status" value="1"/>
</dbReference>
<dbReference type="InterPro" id="IPR011006">
    <property type="entry name" value="CheY-like_superfamily"/>
</dbReference>
<dbReference type="AlphaFoldDB" id="A0A7Y5ATH9"/>
<dbReference type="PROSITE" id="PS50110">
    <property type="entry name" value="RESPONSE_REGULATORY"/>
    <property type="match status" value="1"/>
</dbReference>
<evidence type="ECO:0000313" key="5">
    <source>
        <dbReference type="EMBL" id="NRQ44272.1"/>
    </source>
</evidence>
<dbReference type="Pfam" id="PF00072">
    <property type="entry name" value="Response_reg"/>
    <property type="match status" value="1"/>
</dbReference>
<sequence length="519" mass="58247">MNDDFLFAEEPEHVETVSHGSWKVLIVDDEPEVHAVTKLALSDFIFQGKNLSFFSAYSGAEAKALIEKHPDAAIMLLDVVMETDDAGLLVASYIREQLHNEHVRIILRTGQPGQAPERQVIINYDINDYKSKTELTAQKLFTVIMSSLRSYRDILSLEQSRKGLEKIINASANLFSSHSMEQFIDGVLQQLTSILGCNEDALLVSSSMVAGNISGEVSDPHKLVVFAGQGEFESKEGKPVQDVLAPELMDAFEVALQSRGIVYRDNYLVAYCTSKFTHGSLLYISGLPGTMTENQKKLIELFSQNVQIAYENVQLQHEIEDTQREIVYRLSEAVEHRSIETGNHVKRVAFICYDLAKAYGLPEEEAERLMFAAPLHDVGKVGIPDGILNKPAKLQAQEWEVMKTHTSIGYEILKNSKRSIIQAGAVIAQDHHEKWDGSGYPNGKKGEDIHIYGRIAALADVYDALRHRRCYKSAWSFEQVLANIEAESGKQFEPKLVEIFKSRVDKLEAILQKYPDSEQ</sequence>
<dbReference type="Pfam" id="PF13487">
    <property type="entry name" value="HD_5"/>
    <property type="match status" value="1"/>
</dbReference>
<feature type="domain" description="HD-GYP" evidence="4">
    <location>
        <begin position="319"/>
        <end position="516"/>
    </location>
</feature>
<keyword evidence="2" id="KW-0597">Phosphoprotein</keyword>
<feature type="modified residue" description="4-aspartylphosphate" evidence="2">
    <location>
        <position position="78"/>
    </location>
</feature>
<dbReference type="PANTHER" id="PTHR45228:SF9">
    <property type="entry name" value="3'3'-CGAMP-SPECIFIC PHOSPHODIESTERASE 2"/>
    <property type="match status" value="1"/>
</dbReference>
<dbReference type="InterPro" id="IPR003607">
    <property type="entry name" value="HD/PDEase_dom"/>
</dbReference>
<dbReference type="PROSITE" id="PS51832">
    <property type="entry name" value="HD_GYP"/>
    <property type="match status" value="1"/>
</dbReference>
<dbReference type="Proteomes" id="UP000523161">
    <property type="component" value="Unassembled WGS sequence"/>
</dbReference>
<dbReference type="InterPro" id="IPR052020">
    <property type="entry name" value="Cyclic_di-GMP/3'3'-cGAMP_PDE"/>
</dbReference>
<dbReference type="GO" id="GO:0004112">
    <property type="term" value="F:cyclic-nucleotide phosphodiesterase activity"/>
    <property type="evidence" value="ECO:0007669"/>
    <property type="project" value="UniProtKB-ARBA"/>
</dbReference>
<accession>A0A7Y5ATH9</accession>
<organism evidence="5 6">
    <name type="scientific">Rheinheimera lutimaris</name>
    <dbReference type="NCBI Taxonomy" id="2740584"/>
    <lineage>
        <taxon>Bacteria</taxon>
        <taxon>Pseudomonadati</taxon>
        <taxon>Pseudomonadota</taxon>
        <taxon>Gammaproteobacteria</taxon>
        <taxon>Chromatiales</taxon>
        <taxon>Chromatiaceae</taxon>
        <taxon>Rheinheimera</taxon>
    </lineage>
</organism>
<dbReference type="GO" id="GO:0000160">
    <property type="term" value="P:phosphorelay signal transduction system"/>
    <property type="evidence" value="ECO:0007669"/>
    <property type="project" value="InterPro"/>
</dbReference>